<sequence>LTKLVQLVTVPRIRHATLAAHTVIIGQQLYGINIISFYSTSIFTAASFTPLAALLASSSFSLLNFLFAVPAIWTMDSFGRRSLLLWTLPVMGLCILLAGVSFTTTTTATTVSARFVLLASIVYLFCIAYSPGMGPVPAAYSAEVFPLSHRELRISSTVSATNVRAAALSASFPWLVGVAGKGPVFGLYAVLNVVACVLVWVFIRETRRKTLEELDGVFKAGMGESIKFEARKLVNAVKMSLGIGRS</sequence>
<comment type="subcellular location">
    <subcellularLocation>
        <location evidence="1">Membrane</location>
        <topology evidence="1">Multi-pass membrane protein</topology>
    </subcellularLocation>
</comment>
<feature type="transmembrane region" description="Helical" evidence="7">
    <location>
        <begin position="185"/>
        <end position="203"/>
    </location>
</feature>
<keyword evidence="5 7" id="KW-1133">Transmembrane helix</keyword>
<dbReference type="InterPro" id="IPR050814">
    <property type="entry name" value="Myo-inositol_Transporter"/>
</dbReference>
<dbReference type="RefSeq" id="XP_046017848.1">
    <property type="nucleotide sequence ID" value="XM_046149363.1"/>
</dbReference>
<feature type="transmembrane region" description="Helical" evidence="7">
    <location>
        <begin position="51"/>
        <end position="71"/>
    </location>
</feature>
<dbReference type="GO" id="GO:0022857">
    <property type="term" value="F:transmembrane transporter activity"/>
    <property type="evidence" value="ECO:0007669"/>
    <property type="project" value="InterPro"/>
</dbReference>
<organism evidence="9 10">
    <name type="scientific">Microdochium trichocladiopsis</name>
    <dbReference type="NCBI Taxonomy" id="1682393"/>
    <lineage>
        <taxon>Eukaryota</taxon>
        <taxon>Fungi</taxon>
        <taxon>Dikarya</taxon>
        <taxon>Ascomycota</taxon>
        <taxon>Pezizomycotina</taxon>
        <taxon>Sordariomycetes</taxon>
        <taxon>Xylariomycetidae</taxon>
        <taxon>Xylariales</taxon>
        <taxon>Microdochiaceae</taxon>
        <taxon>Microdochium</taxon>
    </lineage>
</organism>
<feature type="transmembrane region" description="Helical" evidence="7">
    <location>
        <begin position="115"/>
        <end position="140"/>
    </location>
</feature>
<evidence type="ECO:0000313" key="9">
    <source>
        <dbReference type="EMBL" id="KAH7039793.1"/>
    </source>
</evidence>
<dbReference type="PANTHER" id="PTHR48020:SF4">
    <property type="entry name" value="SYMPORT, PUTATIVE (AFU_ORTHOLOGUE AFUA_3G11790)-RELATED"/>
    <property type="match status" value="1"/>
</dbReference>
<dbReference type="Gene3D" id="1.20.1250.20">
    <property type="entry name" value="MFS general substrate transporter like domains"/>
    <property type="match status" value="1"/>
</dbReference>
<keyword evidence="6 7" id="KW-0472">Membrane</keyword>
<evidence type="ECO:0000256" key="7">
    <source>
        <dbReference type="SAM" id="Phobius"/>
    </source>
</evidence>
<evidence type="ECO:0000256" key="3">
    <source>
        <dbReference type="ARBA" id="ARBA00022448"/>
    </source>
</evidence>
<dbReference type="OrthoDB" id="5290825at2759"/>
<comment type="similarity">
    <text evidence="2">Belongs to the major facilitator superfamily. Sugar transporter (TC 2.A.1.1) family.</text>
</comment>
<evidence type="ECO:0000256" key="4">
    <source>
        <dbReference type="ARBA" id="ARBA00022692"/>
    </source>
</evidence>
<keyword evidence="10" id="KW-1185">Reference proteome</keyword>
<dbReference type="PANTHER" id="PTHR48020">
    <property type="entry name" value="PROTON MYO-INOSITOL COTRANSPORTER"/>
    <property type="match status" value="1"/>
</dbReference>
<dbReference type="PROSITE" id="PS00216">
    <property type="entry name" value="SUGAR_TRANSPORT_1"/>
    <property type="match status" value="1"/>
</dbReference>
<evidence type="ECO:0000256" key="2">
    <source>
        <dbReference type="ARBA" id="ARBA00010992"/>
    </source>
</evidence>
<dbReference type="SUPFAM" id="SSF103473">
    <property type="entry name" value="MFS general substrate transporter"/>
    <property type="match status" value="1"/>
</dbReference>
<protein>
    <submittedName>
        <fullName evidence="9">General substrate transporter</fullName>
    </submittedName>
</protein>
<keyword evidence="4 7" id="KW-0812">Transmembrane</keyword>
<dbReference type="InterPro" id="IPR036259">
    <property type="entry name" value="MFS_trans_sf"/>
</dbReference>
<dbReference type="GO" id="GO:0016020">
    <property type="term" value="C:membrane"/>
    <property type="evidence" value="ECO:0007669"/>
    <property type="project" value="UniProtKB-SubCell"/>
</dbReference>
<proteinExistence type="inferred from homology"/>
<evidence type="ECO:0000259" key="8">
    <source>
        <dbReference type="PROSITE" id="PS50850"/>
    </source>
</evidence>
<evidence type="ECO:0000256" key="1">
    <source>
        <dbReference type="ARBA" id="ARBA00004141"/>
    </source>
</evidence>
<dbReference type="Proteomes" id="UP000756346">
    <property type="component" value="Unassembled WGS sequence"/>
</dbReference>
<feature type="non-terminal residue" evidence="9">
    <location>
        <position position="1"/>
    </location>
</feature>
<keyword evidence="3" id="KW-0813">Transport</keyword>
<evidence type="ECO:0000256" key="6">
    <source>
        <dbReference type="ARBA" id="ARBA00023136"/>
    </source>
</evidence>
<dbReference type="PROSITE" id="PS50850">
    <property type="entry name" value="MFS"/>
    <property type="match status" value="1"/>
</dbReference>
<evidence type="ECO:0000256" key="5">
    <source>
        <dbReference type="ARBA" id="ARBA00022989"/>
    </source>
</evidence>
<accession>A0A9P9BV03</accession>
<name>A0A9P9BV03_9PEZI</name>
<dbReference type="GeneID" id="70178909"/>
<comment type="caution">
    <text evidence="9">The sequence shown here is derived from an EMBL/GenBank/DDBJ whole genome shotgun (WGS) entry which is preliminary data.</text>
</comment>
<dbReference type="EMBL" id="JAGTJQ010000001">
    <property type="protein sequence ID" value="KAH7039793.1"/>
    <property type="molecule type" value="Genomic_DNA"/>
</dbReference>
<reference evidence="9" key="1">
    <citation type="journal article" date="2021" name="Nat. Commun.">
        <title>Genetic determinants of endophytism in the Arabidopsis root mycobiome.</title>
        <authorList>
            <person name="Mesny F."/>
            <person name="Miyauchi S."/>
            <person name="Thiergart T."/>
            <person name="Pickel B."/>
            <person name="Atanasova L."/>
            <person name="Karlsson M."/>
            <person name="Huettel B."/>
            <person name="Barry K.W."/>
            <person name="Haridas S."/>
            <person name="Chen C."/>
            <person name="Bauer D."/>
            <person name="Andreopoulos W."/>
            <person name="Pangilinan J."/>
            <person name="LaButti K."/>
            <person name="Riley R."/>
            <person name="Lipzen A."/>
            <person name="Clum A."/>
            <person name="Drula E."/>
            <person name="Henrissat B."/>
            <person name="Kohler A."/>
            <person name="Grigoriev I.V."/>
            <person name="Martin F.M."/>
            <person name="Hacquard S."/>
        </authorList>
    </citation>
    <scope>NUCLEOTIDE SEQUENCE</scope>
    <source>
        <strain evidence="9">MPI-CAGE-CH-0230</strain>
    </source>
</reference>
<dbReference type="AlphaFoldDB" id="A0A9P9BV03"/>
<gene>
    <name evidence="9" type="ORF">B0I36DRAFT_234969</name>
</gene>
<dbReference type="Pfam" id="PF00083">
    <property type="entry name" value="Sugar_tr"/>
    <property type="match status" value="1"/>
</dbReference>
<evidence type="ECO:0000313" key="10">
    <source>
        <dbReference type="Proteomes" id="UP000756346"/>
    </source>
</evidence>
<dbReference type="InterPro" id="IPR005829">
    <property type="entry name" value="Sugar_transporter_CS"/>
</dbReference>
<dbReference type="InterPro" id="IPR020846">
    <property type="entry name" value="MFS_dom"/>
</dbReference>
<feature type="transmembrane region" description="Helical" evidence="7">
    <location>
        <begin position="83"/>
        <end position="103"/>
    </location>
</feature>
<dbReference type="InterPro" id="IPR005828">
    <property type="entry name" value="MFS_sugar_transport-like"/>
</dbReference>
<feature type="domain" description="Major facilitator superfamily (MFS) profile" evidence="8">
    <location>
        <begin position="1"/>
        <end position="207"/>
    </location>
</feature>